<evidence type="ECO:0000256" key="2">
    <source>
        <dbReference type="ARBA" id="ARBA00022692"/>
    </source>
</evidence>
<feature type="transmembrane region" description="Helical" evidence="5">
    <location>
        <begin position="23"/>
        <end position="46"/>
    </location>
</feature>
<gene>
    <name evidence="6" type="ORF">EOI86_13370</name>
</gene>
<name>A0A437QP39_9PROT</name>
<keyword evidence="2 5" id="KW-0812">Transmembrane</keyword>
<evidence type="ECO:0008006" key="8">
    <source>
        <dbReference type="Google" id="ProtNLM"/>
    </source>
</evidence>
<keyword evidence="3 5" id="KW-1133">Transmembrane helix</keyword>
<keyword evidence="7" id="KW-1185">Reference proteome</keyword>
<dbReference type="EMBL" id="SADE01000002">
    <property type="protein sequence ID" value="RVU36207.1"/>
    <property type="molecule type" value="Genomic_DNA"/>
</dbReference>
<evidence type="ECO:0000313" key="6">
    <source>
        <dbReference type="EMBL" id="RVU36207.1"/>
    </source>
</evidence>
<dbReference type="AlphaFoldDB" id="A0A437QP39"/>
<evidence type="ECO:0000256" key="5">
    <source>
        <dbReference type="SAM" id="Phobius"/>
    </source>
</evidence>
<sequence length="252" mass="27698">MTSVIRAISLALGQIGEPAFRKVMAVGVLGALVVFIALWFLASWGVGMVPWADLPLIGWMFDWMGSVLEWMGEWFTFLGDVAFGAVMLTVIFLLFPAVTTTIVSLFLDEIIGAVEDKHYPGLGEPRSQPLPELLGQSLKFLAIVVGVNILALPIYAILLFLPPLNLVFYYVLNGYLVGREFYEMVAVRRMTPEQAIVLRKRFGGRVVLAGAIIVFCMTVPLLNLLVPVLAAASMVHIFESMRQKAAAVPANR</sequence>
<feature type="transmembrane region" description="Helical" evidence="5">
    <location>
        <begin position="206"/>
        <end position="232"/>
    </location>
</feature>
<organism evidence="6 7">
    <name type="scientific">Hwanghaeella grinnelliae</name>
    <dbReference type="NCBI Taxonomy" id="2500179"/>
    <lineage>
        <taxon>Bacteria</taxon>
        <taxon>Pseudomonadati</taxon>
        <taxon>Pseudomonadota</taxon>
        <taxon>Alphaproteobacteria</taxon>
        <taxon>Rhodospirillales</taxon>
        <taxon>Rhodospirillaceae</taxon>
        <taxon>Hwanghaeella</taxon>
    </lineage>
</organism>
<proteinExistence type="predicted"/>
<feature type="transmembrane region" description="Helical" evidence="5">
    <location>
        <begin position="81"/>
        <end position="107"/>
    </location>
</feature>
<feature type="transmembrane region" description="Helical" evidence="5">
    <location>
        <begin position="140"/>
        <end position="161"/>
    </location>
</feature>
<evidence type="ECO:0000313" key="7">
    <source>
        <dbReference type="Proteomes" id="UP000287447"/>
    </source>
</evidence>
<dbReference type="Pfam" id="PF07264">
    <property type="entry name" value="EI24"/>
    <property type="match status" value="1"/>
</dbReference>
<evidence type="ECO:0000256" key="1">
    <source>
        <dbReference type="ARBA" id="ARBA00004141"/>
    </source>
</evidence>
<protein>
    <recommendedName>
        <fullName evidence="8">Sulfate transporter family protein</fullName>
    </recommendedName>
</protein>
<comment type="caution">
    <text evidence="6">The sequence shown here is derived from an EMBL/GenBank/DDBJ whole genome shotgun (WGS) entry which is preliminary data.</text>
</comment>
<dbReference type="InterPro" id="IPR059112">
    <property type="entry name" value="CysZ/EI24"/>
</dbReference>
<evidence type="ECO:0000256" key="3">
    <source>
        <dbReference type="ARBA" id="ARBA00022989"/>
    </source>
</evidence>
<accession>A0A437QP39</accession>
<dbReference type="OrthoDB" id="5421146at2"/>
<comment type="subcellular location">
    <subcellularLocation>
        <location evidence="1">Membrane</location>
        <topology evidence="1">Multi-pass membrane protein</topology>
    </subcellularLocation>
</comment>
<reference evidence="7" key="1">
    <citation type="submission" date="2019-01" db="EMBL/GenBank/DDBJ databases">
        <title>Gri0909 isolated from a small marine red alga.</title>
        <authorList>
            <person name="Kim J."/>
            <person name="Jeong S.E."/>
            <person name="Jeon C.O."/>
        </authorList>
    </citation>
    <scope>NUCLEOTIDE SEQUENCE [LARGE SCALE GENOMIC DNA]</scope>
    <source>
        <strain evidence="7">Gri0909</strain>
    </source>
</reference>
<evidence type="ECO:0000256" key="4">
    <source>
        <dbReference type="ARBA" id="ARBA00023136"/>
    </source>
</evidence>
<dbReference type="Proteomes" id="UP000287447">
    <property type="component" value="Unassembled WGS sequence"/>
</dbReference>
<dbReference type="RefSeq" id="WP_127765683.1">
    <property type="nucleotide sequence ID" value="NZ_SADE01000002.1"/>
</dbReference>
<keyword evidence="4 5" id="KW-0472">Membrane</keyword>